<comment type="caution">
    <text evidence="1">The sequence shown here is derived from an EMBL/GenBank/DDBJ whole genome shotgun (WGS) entry which is preliminary data.</text>
</comment>
<organism evidence="1 2">
    <name type="scientific">Hirundo rustica rustica</name>
    <dbReference type="NCBI Taxonomy" id="333673"/>
    <lineage>
        <taxon>Eukaryota</taxon>
        <taxon>Metazoa</taxon>
        <taxon>Chordata</taxon>
        <taxon>Craniata</taxon>
        <taxon>Vertebrata</taxon>
        <taxon>Euteleostomi</taxon>
        <taxon>Archelosauria</taxon>
        <taxon>Archosauria</taxon>
        <taxon>Dinosauria</taxon>
        <taxon>Saurischia</taxon>
        <taxon>Theropoda</taxon>
        <taxon>Coelurosauria</taxon>
        <taxon>Aves</taxon>
        <taxon>Neognathae</taxon>
        <taxon>Neoaves</taxon>
        <taxon>Telluraves</taxon>
        <taxon>Australaves</taxon>
        <taxon>Passeriformes</taxon>
        <taxon>Sylvioidea</taxon>
        <taxon>Hirundinidae</taxon>
        <taxon>Hirundo</taxon>
    </lineage>
</organism>
<reference evidence="1 2" key="1">
    <citation type="submission" date="2018-07" db="EMBL/GenBank/DDBJ databases">
        <title>A high quality draft genome assembly of the barn swallow (H. rustica rustica).</title>
        <authorList>
            <person name="Formenti G."/>
            <person name="Chiara M."/>
            <person name="Poveda L."/>
            <person name="Francoijs K.-J."/>
            <person name="Bonisoli-Alquati A."/>
            <person name="Canova L."/>
            <person name="Gianfranceschi L."/>
            <person name="Horner D.S."/>
            <person name="Saino N."/>
        </authorList>
    </citation>
    <scope>NUCLEOTIDE SEQUENCE [LARGE SCALE GENOMIC DNA]</scope>
    <source>
        <strain evidence="1">Chelidonia</strain>
        <tissue evidence="1">Blood</tissue>
    </source>
</reference>
<name>A0A3M0JFI0_HIRRU</name>
<dbReference type="OrthoDB" id="276744at2759"/>
<evidence type="ECO:0000313" key="1">
    <source>
        <dbReference type="EMBL" id="RMB99712.1"/>
    </source>
</evidence>
<sequence length="229" mass="26320">MKFNKSKCQVLQFGHNNPLQHYRLVWLDSAHEERNLGVLVTAAEHEPAVCPGGQEGQGHPGLYQEWCGQQEQGGHSSPVLALVRPHLEYCVQFWALQFEKDIKMVEHIQRRATRLVRCLEHKACEEQLRDLGLFSLEKRRLRGDLIALYNFLKGGCRQLGAGLFLQAATDRTRGYSLREHQGKYTLDITKFFFTERAIKYWNNLPGEVVESPSLDVFKKRLDVAVDAMI</sequence>
<dbReference type="PANTHER" id="PTHR33332">
    <property type="entry name" value="REVERSE TRANSCRIPTASE DOMAIN-CONTAINING PROTEIN"/>
    <property type="match status" value="1"/>
</dbReference>
<protein>
    <submittedName>
        <fullName evidence="1">Uncharacterized protein</fullName>
    </submittedName>
</protein>
<keyword evidence="2" id="KW-1185">Reference proteome</keyword>
<dbReference type="EMBL" id="QRBI01000147">
    <property type="protein sequence ID" value="RMB99712.1"/>
    <property type="molecule type" value="Genomic_DNA"/>
</dbReference>
<gene>
    <name evidence="1" type="ORF">DUI87_23714</name>
</gene>
<proteinExistence type="predicted"/>
<dbReference type="Proteomes" id="UP000269221">
    <property type="component" value="Unassembled WGS sequence"/>
</dbReference>
<evidence type="ECO:0000313" key="2">
    <source>
        <dbReference type="Proteomes" id="UP000269221"/>
    </source>
</evidence>
<accession>A0A3M0JFI0</accession>
<dbReference type="AlphaFoldDB" id="A0A3M0JFI0"/>